<dbReference type="InterPro" id="IPR033644">
    <property type="entry name" value="Ferrochelatase_C"/>
</dbReference>
<dbReference type="Pfam" id="PF00762">
    <property type="entry name" value="Ferrochelatase"/>
    <property type="match status" value="1"/>
</dbReference>
<evidence type="ECO:0000256" key="6">
    <source>
        <dbReference type="ARBA" id="ARBA00024536"/>
    </source>
</evidence>
<dbReference type="PANTHER" id="PTHR11108:SF1">
    <property type="entry name" value="FERROCHELATASE, MITOCHONDRIAL"/>
    <property type="match status" value="1"/>
</dbReference>
<feature type="binding site" evidence="7">
    <location>
        <position position="258"/>
    </location>
    <ligand>
        <name>Fe(2+)</name>
        <dbReference type="ChEBI" id="CHEBI:29033"/>
    </ligand>
</feature>
<dbReference type="CDD" id="cd00419">
    <property type="entry name" value="Ferrochelatase_C"/>
    <property type="match status" value="1"/>
</dbReference>
<dbReference type="EC" id="4.99.1.9" evidence="7"/>
<protein>
    <recommendedName>
        <fullName evidence="7">Coproporphyrin III ferrochelatase</fullName>
        <ecNumber evidence="7">4.99.1.9</ecNumber>
    </recommendedName>
</protein>
<keyword evidence="4 7" id="KW-0456">Lyase</keyword>
<dbReference type="InterPro" id="IPR019772">
    <property type="entry name" value="Ferrochelatase_AS"/>
</dbReference>
<dbReference type="HAMAP" id="MF_00323">
    <property type="entry name" value="Ferrochelatase"/>
    <property type="match status" value="1"/>
</dbReference>
<dbReference type="Proteomes" id="UP000244180">
    <property type="component" value="Unassembled WGS sequence"/>
</dbReference>
<feature type="binding site" evidence="7">
    <location>
        <position position="29"/>
    </location>
    <ligand>
        <name>Fe-coproporphyrin III</name>
        <dbReference type="ChEBI" id="CHEBI:68438"/>
    </ligand>
</feature>
<dbReference type="InterPro" id="IPR033659">
    <property type="entry name" value="Ferrochelatase_N"/>
</dbReference>
<evidence type="ECO:0000256" key="8">
    <source>
        <dbReference type="RuleBase" id="RU000607"/>
    </source>
</evidence>
<dbReference type="RefSeq" id="WP_272999560.1">
    <property type="nucleotide sequence ID" value="NZ_PEBV01000003.1"/>
</dbReference>
<evidence type="ECO:0000256" key="7">
    <source>
        <dbReference type="HAMAP-Rule" id="MF_00323"/>
    </source>
</evidence>
<evidence type="ECO:0000256" key="5">
    <source>
        <dbReference type="ARBA" id="ARBA00023244"/>
    </source>
</evidence>
<dbReference type="GO" id="GO:0005737">
    <property type="term" value="C:cytoplasm"/>
    <property type="evidence" value="ECO:0007669"/>
    <property type="project" value="UniProtKB-SubCell"/>
</dbReference>
<evidence type="ECO:0000313" key="9">
    <source>
        <dbReference type="EMBL" id="PTQ54520.1"/>
    </source>
</evidence>
<comment type="function">
    <text evidence="7 8">Involved in coproporphyrin-dependent heme b biosynthesis. Catalyzes the insertion of ferrous iron into coproporphyrin III to form Fe-coproporphyrin III.</text>
</comment>
<keyword evidence="7" id="KW-0479">Metal-binding</keyword>
<dbReference type="GO" id="GO:0046872">
    <property type="term" value="F:metal ion binding"/>
    <property type="evidence" value="ECO:0007669"/>
    <property type="project" value="UniProtKB-UniRule"/>
</dbReference>
<dbReference type="CDD" id="cd03411">
    <property type="entry name" value="Ferrochelatase_N"/>
    <property type="match status" value="1"/>
</dbReference>
<dbReference type="AlphaFoldDB" id="A0A2T5GEB0"/>
<dbReference type="GO" id="GO:0006783">
    <property type="term" value="P:heme biosynthetic process"/>
    <property type="evidence" value="ECO:0007669"/>
    <property type="project" value="UniProtKB-UniRule"/>
</dbReference>
<comment type="subcellular location">
    <subcellularLocation>
        <location evidence="7 8">Cytoplasm</location>
    </subcellularLocation>
</comment>
<reference evidence="9 10" key="1">
    <citation type="submission" date="2017-08" db="EMBL/GenBank/DDBJ databases">
        <title>Burning lignite coal seam in the remote Altai Mountains harbors a hydrogen-driven thermophilic microbial community.</title>
        <authorList>
            <person name="Kadnikov V.V."/>
            <person name="Mardanov A.V."/>
            <person name="Ivasenko D."/>
            <person name="Beletsky A.V."/>
            <person name="Karnachuk O.V."/>
            <person name="Ravin N.V."/>
        </authorList>
    </citation>
    <scope>NUCLEOTIDE SEQUENCE [LARGE SCALE GENOMIC DNA]</scope>
    <source>
        <strain evidence="9">AL33</strain>
    </source>
</reference>
<proteinExistence type="inferred from homology"/>
<comment type="caution">
    <text evidence="7">Lacks conserved residue(s) required for the propagation of feature annotation.</text>
</comment>
<gene>
    <name evidence="7" type="primary">cpfC</name>
    <name evidence="9" type="ORF">HSCHL_0099</name>
</gene>
<feature type="binding site" description="axial binding residue" evidence="7">
    <location>
        <position position="12"/>
    </location>
    <ligand>
        <name>Fe-coproporphyrin III</name>
        <dbReference type="ChEBI" id="CHEBI:68438"/>
    </ligand>
    <ligandPart>
        <name>Fe</name>
        <dbReference type="ChEBI" id="CHEBI:18248"/>
    </ligandPart>
</feature>
<feature type="binding site" evidence="7">
    <location>
        <position position="123"/>
    </location>
    <ligand>
        <name>Fe-coproporphyrin III</name>
        <dbReference type="ChEBI" id="CHEBI:68438"/>
    </ligand>
</feature>
<keyword evidence="5 7" id="KW-0627">Porphyrin biosynthesis</keyword>
<dbReference type="PROSITE" id="PS00534">
    <property type="entry name" value="FERROCHELATASE"/>
    <property type="match status" value="1"/>
</dbReference>
<comment type="catalytic activity">
    <reaction evidence="6">
        <text>Fe-coproporphyrin III + 2 H(+) = coproporphyrin III + Fe(2+)</text>
        <dbReference type="Rhea" id="RHEA:49572"/>
        <dbReference type="ChEBI" id="CHEBI:15378"/>
        <dbReference type="ChEBI" id="CHEBI:29033"/>
        <dbReference type="ChEBI" id="CHEBI:68438"/>
        <dbReference type="ChEBI" id="CHEBI:131725"/>
        <dbReference type="EC" id="4.99.1.9"/>
    </reaction>
    <physiologicalReaction direction="right-to-left" evidence="6">
        <dbReference type="Rhea" id="RHEA:49574"/>
    </physiologicalReaction>
</comment>
<keyword evidence="7 8" id="KW-0963">Cytoplasm</keyword>
<keyword evidence="3 7" id="KW-0350">Heme biosynthesis</keyword>
<feature type="binding site" evidence="7">
    <location>
        <begin position="45"/>
        <end position="46"/>
    </location>
    <ligand>
        <name>Fe-coproporphyrin III</name>
        <dbReference type="ChEBI" id="CHEBI:68438"/>
    </ligand>
</feature>
<evidence type="ECO:0000256" key="4">
    <source>
        <dbReference type="ARBA" id="ARBA00023239"/>
    </source>
</evidence>
<keyword evidence="2 7" id="KW-0408">Iron</keyword>
<dbReference type="NCBIfam" id="TIGR00109">
    <property type="entry name" value="hemH"/>
    <property type="match status" value="1"/>
</dbReference>
<comment type="caution">
    <text evidence="9">The sequence shown here is derived from an EMBL/GenBank/DDBJ whole genome shotgun (WGS) entry which is preliminary data.</text>
</comment>
<organism evidence="9 10">
    <name type="scientific">Hydrogenibacillus schlegelii</name>
    <name type="common">Bacillus schlegelii</name>
    <dbReference type="NCBI Taxonomy" id="1484"/>
    <lineage>
        <taxon>Bacteria</taxon>
        <taxon>Bacillati</taxon>
        <taxon>Bacillota</taxon>
        <taxon>Bacilli</taxon>
        <taxon>Bacillales</taxon>
        <taxon>Bacillales Family X. Incertae Sedis</taxon>
        <taxon>Hydrogenibacillus</taxon>
    </lineage>
</organism>
<feature type="binding site" evidence="7">
    <location>
        <position position="178"/>
    </location>
    <ligand>
        <name>Fe(2+)</name>
        <dbReference type="ChEBI" id="CHEBI:29033"/>
    </ligand>
</feature>
<dbReference type="UniPathway" id="UPA00252"/>
<accession>A0A2T5GEB0</accession>
<dbReference type="SUPFAM" id="SSF53800">
    <property type="entry name" value="Chelatase"/>
    <property type="match status" value="1"/>
</dbReference>
<evidence type="ECO:0000256" key="1">
    <source>
        <dbReference type="ARBA" id="ARBA00004744"/>
    </source>
</evidence>
<dbReference type="Gene3D" id="3.40.50.1400">
    <property type="match status" value="2"/>
</dbReference>
<dbReference type="PANTHER" id="PTHR11108">
    <property type="entry name" value="FERROCHELATASE"/>
    <property type="match status" value="1"/>
</dbReference>
<name>A0A2T5GEB0_HYDSH</name>
<evidence type="ECO:0000256" key="2">
    <source>
        <dbReference type="ARBA" id="ARBA00023004"/>
    </source>
</evidence>
<dbReference type="InterPro" id="IPR001015">
    <property type="entry name" value="Ferrochelatase"/>
</dbReference>
<comment type="pathway">
    <text evidence="1 7 8">Porphyrin-containing compound metabolism; protoheme biosynthesis.</text>
</comment>
<dbReference type="GO" id="GO:0004325">
    <property type="term" value="F:ferrochelatase activity"/>
    <property type="evidence" value="ECO:0007669"/>
    <property type="project" value="UniProtKB-UniRule"/>
</dbReference>
<evidence type="ECO:0000256" key="3">
    <source>
        <dbReference type="ARBA" id="ARBA00023133"/>
    </source>
</evidence>
<evidence type="ECO:0000313" key="10">
    <source>
        <dbReference type="Proteomes" id="UP000244180"/>
    </source>
</evidence>
<comment type="similarity">
    <text evidence="7 8">Belongs to the ferrochelatase family.</text>
</comment>
<sequence>MKEPIGVLVMAYGTPRSFAEIEAYYTHIRRGRRPSEGELRDLERRYRAIGGTFPLRENTERQVRALTDVLEARRPGAMVVRLGLKHAPPFIEDGVEALRAAGVRRVVGLVLAPHYSALSVGEYFARAQKAADAAGLAARFIERYGDDPALIALLRDRVVEALRAFPPASKVKVVFSAHSLPARIRAMNDPYEAELLATSRLVAAAAGVADWTFAFQSAGQTPEPWLGPDIREVLPALRAEGYGGVLVAPIGFVTEHLEICYDLDIEARAEGERLGLDVRRIRMPDDDPRFIGLLADRIEAALGAWEA</sequence>
<dbReference type="EMBL" id="PEBV01000003">
    <property type="protein sequence ID" value="PTQ54520.1"/>
    <property type="molecule type" value="Genomic_DNA"/>
</dbReference>